<reference evidence="6" key="1">
    <citation type="submission" date="2019-11" db="EMBL/GenBank/DDBJ databases">
        <authorList>
            <person name="Feng L."/>
        </authorList>
    </citation>
    <scope>NUCLEOTIDE SEQUENCE</scope>
    <source>
        <strain evidence="6">AundefinedLFYP135</strain>
    </source>
</reference>
<dbReference type="Pfam" id="PF22671">
    <property type="entry name" value="Gp18_domIII_N"/>
    <property type="match status" value="1"/>
</dbReference>
<accession>A0A6N2TBI8</accession>
<proteinExistence type="inferred from homology"/>
<dbReference type="Gene3D" id="2.60.40.4290">
    <property type="match status" value="1"/>
</dbReference>
<evidence type="ECO:0000259" key="5">
    <source>
        <dbReference type="Pfam" id="PF22671"/>
    </source>
</evidence>
<sequence>MSFISQNKILPGVYANFTASGLHAFTPGQRGRVAVFGVFSWGEPKKVLEVEDVTLTAKMGYAMEDSAMLPLKLLFQNATKAFVYRLNEGVQASAQLVSGLTAKAKWGGSRGNDLSVAVKADGELFEITTYLAGKAVDAQMVASAGDFQENGWITLEGSGSLGEASVTLTGGADGENPEAADYEAALAAYELCDFDVIVYCGEDTGVKAKLIPWVKSRRQNEQFIQCVVVDEKADHEGVLSLRQGFVDEDGVEIPARMAACWLAGAAAGAKMTESNTYKVVSGMKDVRPRYTRLMQETAVLDGQCVFDVDADGVRLVYDINTLTTYNSEKPQSLRKNKILRVIDTSARDVADILKKEFLGKVANSEEGRSRVKGRLAEYFSTLQDQGSIENFEAASDVEVLKGADSDAIVVNYAISPVDTGDKFYLTAEVR</sequence>
<dbReference type="InterPro" id="IPR035326">
    <property type="entry name" value="Beta_sandwich_Seath"/>
</dbReference>
<comment type="similarity">
    <text evidence="1">Belongs to the myoviridae tail sheath protein family.</text>
</comment>
<dbReference type="Gene3D" id="3.30.360.90">
    <property type="match status" value="1"/>
</dbReference>
<name>A0A6N2TBI8_9FIRM</name>
<dbReference type="InterPro" id="IPR020287">
    <property type="entry name" value="Tail_sheath_C"/>
</dbReference>
<evidence type="ECO:0000259" key="2">
    <source>
        <dbReference type="Pfam" id="PF04984"/>
    </source>
</evidence>
<feature type="domain" description="Tail sheath protein C-terminal" evidence="4">
    <location>
        <begin position="328"/>
        <end position="430"/>
    </location>
</feature>
<dbReference type="EMBL" id="CACRSL010000003">
    <property type="protein sequence ID" value="VYT02179.1"/>
    <property type="molecule type" value="Genomic_DNA"/>
</dbReference>
<dbReference type="Pfam" id="PF04984">
    <property type="entry name" value="Phage_sheath_1"/>
    <property type="match status" value="1"/>
</dbReference>
<dbReference type="InterPro" id="IPR054564">
    <property type="entry name" value="Gp18_domIII_N"/>
</dbReference>
<evidence type="ECO:0000256" key="1">
    <source>
        <dbReference type="ARBA" id="ARBA00008005"/>
    </source>
</evidence>
<evidence type="ECO:0000259" key="4">
    <source>
        <dbReference type="Pfam" id="PF17482"/>
    </source>
</evidence>
<gene>
    <name evidence="6" type="ORF">AULFYP135_01327</name>
</gene>
<protein>
    <submittedName>
        <fullName evidence="6">Phage tail sheath protein</fullName>
    </submittedName>
</protein>
<dbReference type="Gene3D" id="3.30.1370.220">
    <property type="match status" value="1"/>
</dbReference>
<feature type="domain" description="Phage tail sheath protein-like beta-sandwich" evidence="3">
    <location>
        <begin position="87"/>
        <end position="173"/>
    </location>
</feature>
<dbReference type="InterPro" id="IPR035089">
    <property type="entry name" value="Phage_sheath_subtilisin"/>
</dbReference>
<dbReference type="Gene3D" id="3.40.50.11790">
    <property type="match status" value="1"/>
</dbReference>
<evidence type="ECO:0000313" key="6">
    <source>
        <dbReference type="EMBL" id="VYT02179.1"/>
    </source>
</evidence>
<evidence type="ECO:0000259" key="3">
    <source>
        <dbReference type="Pfam" id="PF17481"/>
    </source>
</evidence>
<feature type="domain" description="Tail sheath protein Gp18-like" evidence="5">
    <location>
        <begin position="30"/>
        <end position="86"/>
    </location>
</feature>
<organism evidence="6">
    <name type="scientific">uncultured Anaerotruncus sp</name>
    <dbReference type="NCBI Taxonomy" id="905011"/>
    <lineage>
        <taxon>Bacteria</taxon>
        <taxon>Bacillati</taxon>
        <taxon>Bacillota</taxon>
        <taxon>Clostridia</taxon>
        <taxon>Eubacteriales</taxon>
        <taxon>Oscillospiraceae</taxon>
        <taxon>Anaerotruncus</taxon>
        <taxon>environmental samples</taxon>
    </lineage>
</organism>
<feature type="domain" description="Tail sheath protein subtilisin-like" evidence="2">
    <location>
        <begin position="177"/>
        <end position="321"/>
    </location>
</feature>
<dbReference type="Pfam" id="PF17481">
    <property type="entry name" value="Phage_sheath_domII"/>
    <property type="match status" value="1"/>
</dbReference>
<dbReference type="Pfam" id="PF17482">
    <property type="entry name" value="Phage_sheath_1C"/>
    <property type="match status" value="1"/>
</dbReference>
<dbReference type="AlphaFoldDB" id="A0A6N2TBI8"/>
<dbReference type="Gene3D" id="3.30.1490.360">
    <property type="match status" value="1"/>
</dbReference>